<evidence type="ECO:0000256" key="8">
    <source>
        <dbReference type="RuleBase" id="RU365086"/>
    </source>
</evidence>
<dbReference type="GO" id="GO:0006048">
    <property type="term" value="P:UDP-N-acetylglucosamine biosynthetic process"/>
    <property type="evidence" value="ECO:0007669"/>
    <property type="project" value="UniProtKB-UniRule"/>
</dbReference>
<organism evidence="10 11">
    <name type="scientific">Torulaspora globosa</name>
    <dbReference type="NCBI Taxonomy" id="48254"/>
    <lineage>
        <taxon>Eukaryota</taxon>
        <taxon>Fungi</taxon>
        <taxon>Dikarya</taxon>
        <taxon>Ascomycota</taxon>
        <taxon>Saccharomycotina</taxon>
        <taxon>Saccharomycetes</taxon>
        <taxon>Saccharomycetales</taxon>
        <taxon>Saccharomycetaceae</taxon>
        <taxon>Torulaspora</taxon>
    </lineage>
</organism>
<proteinExistence type="inferred from homology"/>
<sequence>MIPGYTIRRVSKDDYEGVIDILKVLTVVGDVSRNRFEEIVDYWDSIYLPGTSTRQHNPHVIVEDATGQIAATGNIILERKLIHDAGLCGHIEDIAVSKNHQGKSLGKFLIDKLTQVGLEAGCYKIILDCDPKNVPFYEKCGYTKAGIEMQIRRD</sequence>
<dbReference type="Proteomes" id="UP000510647">
    <property type="component" value="Chromosome 2"/>
</dbReference>
<evidence type="ECO:0000256" key="5">
    <source>
        <dbReference type="ARBA" id="ARBA00023315"/>
    </source>
</evidence>
<accession>A0A7H9HPT3</accession>
<evidence type="ECO:0000259" key="9">
    <source>
        <dbReference type="PROSITE" id="PS51186"/>
    </source>
</evidence>
<dbReference type="CDD" id="cd04301">
    <property type="entry name" value="NAT_SF"/>
    <property type="match status" value="1"/>
</dbReference>
<evidence type="ECO:0000313" key="11">
    <source>
        <dbReference type="Proteomes" id="UP000510647"/>
    </source>
</evidence>
<dbReference type="InterPro" id="IPR000182">
    <property type="entry name" value="GNAT_dom"/>
</dbReference>
<evidence type="ECO:0000256" key="6">
    <source>
        <dbReference type="ARBA" id="ARBA00048964"/>
    </source>
</evidence>
<keyword evidence="11" id="KW-1185">Reference proteome</keyword>
<dbReference type="SUPFAM" id="SSF55729">
    <property type="entry name" value="Acyl-CoA N-acyltransferases (Nat)"/>
    <property type="match status" value="1"/>
</dbReference>
<evidence type="ECO:0000256" key="1">
    <source>
        <dbReference type="ARBA" id="ARBA00004832"/>
    </source>
</evidence>
<protein>
    <recommendedName>
        <fullName evidence="7 8">Glucosamine 6-phosphate N-acetyltransferase</fullName>
        <ecNumber evidence="3 8">2.3.1.4</ecNumber>
    </recommendedName>
</protein>
<dbReference type="PANTHER" id="PTHR13355:SF11">
    <property type="entry name" value="GLUCOSAMINE 6-PHOSPHATE N-ACETYLTRANSFERASE"/>
    <property type="match status" value="1"/>
</dbReference>
<keyword evidence="5 8" id="KW-0012">Acyltransferase</keyword>
<comment type="similarity">
    <text evidence="2 8">Belongs to the acetyltransferase family. GNA1 subfamily.</text>
</comment>
<reference evidence="10 11" key="1">
    <citation type="submission" date="2020-06" db="EMBL/GenBank/DDBJ databases">
        <title>The yeast mating-type switching endonuclease HO is a domesticated member of an unorthodox homing genetic element family.</title>
        <authorList>
            <person name="Coughlan A.Y."/>
            <person name="Lombardi L."/>
            <person name="Braun-Galleani S."/>
            <person name="Martos A.R."/>
            <person name="Galeote V."/>
            <person name="Bigey F."/>
            <person name="Dequin S."/>
            <person name="Byrne K.P."/>
            <person name="Wolfe K.H."/>
        </authorList>
    </citation>
    <scope>NUCLEOTIDE SEQUENCE [LARGE SCALE GENOMIC DNA]</scope>
    <source>
        <strain evidence="10 11">CBS2947</strain>
    </source>
</reference>
<evidence type="ECO:0000256" key="7">
    <source>
        <dbReference type="ARBA" id="ARBA00069869"/>
    </source>
</evidence>
<gene>
    <name evidence="10" type="ORF">HG537_0B06370</name>
</gene>
<dbReference type="UniPathway" id="UPA00113">
    <property type="reaction ID" value="UER00529"/>
</dbReference>
<dbReference type="InterPro" id="IPR039143">
    <property type="entry name" value="GNPNAT1-like"/>
</dbReference>
<dbReference type="Pfam" id="PF00583">
    <property type="entry name" value="Acetyltransf_1"/>
    <property type="match status" value="1"/>
</dbReference>
<dbReference type="Gene3D" id="3.40.630.30">
    <property type="match status" value="1"/>
</dbReference>
<evidence type="ECO:0000256" key="2">
    <source>
        <dbReference type="ARBA" id="ARBA00006048"/>
    </source>
</evidence>
<dbReference type="InterPro" id="IPR016181">
    <property type="entry name" value="Acyl_CoA_acyltransferase"/>
</dbReference>
<evidence type="ECO:0000313" key="10">
    <source>
        <dbReference type="EMBL" id="QLQ79289.1"/>
    </source>
</evidence>
<name>A0A7H9HPT3_9SACH</name>
<comment type="pathway">
    <text evidence="1 8">Nucleotide-sugar biosynthesis; UDP-N-acetyl-alpha-D-glucosamine biosynthesis; N-acetyl-alpha-D-glucosamine 1-phosphate from alpha-D-glucosamine 6-phosphate (route I): step 1/2.</text>
</comment>
<comment type="catalytic activity">
    <reaction evidence="6 8">
        <text>D-glucosamine 6-phosphate + acetyl-CoA = N-acetyl-D-glucosamine 6-phosphate + CoA + H(+)</text>
        <dbReference type="Rhea" id="RHEA:10292"/>
        <dbReference type="ChEBI" id="CHEBI:15378"/>
        <dbReference type="ChEBI" id="CHEBI:57287"/>
        <dbReference type="ChEBI" id="CHEBI:57288"/>
        <dbReference type="ChEBI" id="CHEBI:57513"/>
        <dbReference type="ChEBI" id="CHEBI:58725"/>
        <dbReference type="EC" id="2.3.1.4"/>
    </reaction>
</comment>
<dbReference type="EC" id="2.3.1.4" evidence="3 8"/>
<dbReference type="PANTHER" id="PTHR13355">
    <property type="entry name" value="GLUCOSAMINE 6-PHOSPHATE N-ACETYLTRANSFERASE"/>
    <property type="match status" value="1"/>
</dbReference>
<evidence type="ECO:0000256" key="4">
    <source>
        <dbReference type="ARBA" id="ARBA00022679"/>
    </source>
</evidence>
<dbReference type="AlphaFoldDB" id="A0A7H9HPT3"/>
<dbReference type="PROSITE" id="PS51186">
    <property type="entry name" value="GNAT"/>
    <property type="match status" value="1"/>
</dbReference>
<dbReference type="FunFam" id="3.40.630.30:FF:000136">
    <property type="entry name" value="Glucosamine 6-phosphate N-acetyltransferase"/>
    <property type="match status" value="1"/>
</dbReference>
<dbReference type="OrthoDB" id="10039976at2759"/>
<dbReference type="EMBL" id="CP059268">
    <property type="protein sequence ID" value="QLQ79289.1"/>
    <property type="molecule type" value="Genomic_DNA"/>
</dbReference>
<dbReference type="GO" id="GO:0004343">
    <property type="term" value="F:glucosamine 6-phosphate N-acetyltransferase activity"/>
    <property type="evidence" value="ECO:0007669"/>
    <property type="project" value="UniProtKB-UniRule"/>
</dbReference>
<evidence type="ECO:0000256" key="3">
    <source>
        <dbReference type="ARBA" id="ARBA00012703"/>
    </source>
</evidence>
<keyword evidence="4 8" id="KW-0808">Transferase</keyword>
<feature type="domain" description="N-acetyltransferase" evidence="9">
    <location>
        <begin position="5"/>
        <end position="154"/>
    </location>
</feature>